<dbReference type="AlphaFoldDB" id="A0A6N6RKW3"/>
<comment type="caution">
    <text evidence="1">The sequence shown here is derived from an EMBL/GenBank/DDBJ whole genome shotgun (WGS) entry which is preliminary data.</text>
</comment>
<protein>
    <submittedName>
        <fullName evidence="1">DUF4919 domain-containing protein</fullName>
    </submittedName>
</protein>
<proteinExistence type="predicted"/>
<evidence type="ECO:0000313" key="1">
    <source>
        <dbReference type="EMBL" id="KAB2809918.1"/>
    </source>
</evidence>
<dbReference type="RefSeq" id="WP_151667418.1">
    <property type="nucleotide sequence ID" value="NZ_WBVO01000006.1"/>
</dbReference>
<evidence type="ECO:0000313" key="2">
    <source>
        <dbReference type="Proteomes" id="UP000468650"/>
    </source>
</evidence>
<reference evidence="1 2" key="1">
    <citation type="submission" date="2019-09" db="EMBL/GenBank/DDBJ databases">
        <title>Genomes of family Cryomorphaceae.</title>
        <authorList>
            <person name="Bowman J.P."/>
        </authorList>
    </citation>
    <scope>NUCLEOTIDE SEQUENCE [LARGE SCALE GENOMIC DNA]</scope>
    <source>
        <strain evidence="1 2">LMG 25704</strain>
    </source>
</reference>
<accession>A0A6N6RKW3</accession>
<dbReference type="Pfam" id="PF16266">
    <property type="entry name" value="DUF4919"/>
    <property type="match status" value="1"/>
</dbReference>
<organism evidence="1 2">
    <name type="scientific">Phaeocystidibacter luteus</name>
    <dbReference type="NCBI Taxonomy" id="911197"/>
    <lineage>
        <taxon>Bacteria</taxon>
        <taxon>Pseudomonadati</taxon>
        <taxon>Bacteroidota</taxon>
        <taxon>Flavobacteriia</taxon>
        <taxon>Flavobacteriales</taxon>
        <taxon>Phaeocystidibacteraceae</taxon>
        <taxon>Phaeocystidibacter</taxon>
    </lineage>
</organism>
<dbReference type="Proteomes" id="UP000468650">
    <property type="component" value="Unassembled WGS sequence"/>
</dbReference>
<gene>
    <name evidence="1" type="ORF">F8C67_08535</name>
</gene>
<dbReference type="InterPro" id="IPR032578">
    <property type="entry name" value="DUF4919"/>
</dbReference>
<dbReference type="OrthoDB" id="686440at2"/>
<sequence length="240" mass="28437">MKYVLLFAATLSLASLKAQDRIVFFPPDYEEIEEVIQDEDSEYYYPVMMESFLSGDTLLTLEQYHYFYYGFSFQSNYRAYGNTQVPDYVDDMLEEEEISDEDAERFYEWVDSEHLDNPFQTTAYLLELEVADRRGDSARYVTAYWRVNRFLRTIFDSGKGDSRDNPIYVISVPHEYSIMNLMGVRNVKQSLVDHFDKMELAENEYGLEVLWFDITAVQASWSRMMDDEIEVEEVNDDEEE</sequence>
<keyword evidence="2" id="KW-1185">Reference proteome</keyword>
<name>A0A6N6RKW3_9FLAO</name>
<dbReference type="EMBL" id="WBVO01000006">
    <property type="protein sequence ID" value="KAB2809918.1"/>
    <property type="molecule type" value="Genomic_DNA"/>
</dbReference>